<dbReference type="GO" id="GO:0097320">
    <property type="term" value="P:plasma membrane tubulation"/>
    <property type="evidence" value="ECO:0007669"/>
    <property type="project" value="TreeGrafter"/>
</dbReference>
<feature type="region of interest" description="Disordered" evidence="5">
    <location>
        <begin position="1"/>
        <end position="28"/>
    </location>
</feature>
<dbReference type="InterPro" id="IPR046982">
    <property type="entry name" value="BIN3/RVS161-like"/>
</dbReference>
<dbReference type="SMART" id="SM00721">
    <property type="entry name" value="BAR"/>
    <property type="match status" value="1"/>
</dbReference>
<dbReference type="SUPFAM" id="SSF103657">
    <property type="entry name" value="BAR/IMD domain-like"/>
    <property type="match status" value="1"/>
</dbReference>
<dbReference type="Proteomes" id="UP000014500">
    <property type="component" value="Unassembled WGS sequence"/>
</dbReference>
<dbReference type="Gene3D" id="1.20.1270.60">
    <property type="entry name" value="Arfaptin homology (AH) domain/BAR domain"/>
    <property type="match status" value="1"/>
</dbReference>
<keyword evidence="4" id="KW-0175">Coiled coil</keyword>
<dbReference type="EMBL" id="JH430212">
    <property type="status" value="NOT_ANNOTATED_CDS"/>
    <property type="molecule type" value="Genomic_DNA"/>
</dbReference>
<keyword evidence="8" id="KW-1185">Reference proteome</keyword>
<evidence type="ECO:0000256" key="3">
    <source>
        <dbReference type="ARBA" id="ARBA00023212"/>
    </source>
</evidence>
<evidence type="ECO:0000256" key="1">
    <source>
        <dbReference type="ARBA" id="ARBA00004245"/>
    </source>
</evidence>
<dbReference type="AlphaFoldDB" id="T1IIW4"/>
<dbReference type="PROSITE" id="PS51021">
    <property type="entry name" value="BAR"/>
    <property type="match status" value="1"/>
</dbReference>
<evidence type="ECO:0000313" key="8">
    <source>
        <dbReference type="Proteomes" id="UP000014500"/>
    </source>
</evidence>
<reference evidence="7" key="2">
    <citation type="submission" date="2015-02" db="UniProtKB">
        <authorList>
            <consortium name="EnsemblMetazoa"/>
        </authorList>
    </citation>
    <scope>IDENTIFICATION</scope>
</reference>
<dbReference type="GO" id="GO:0015629">
    <property type="term" value="C:actin cytoskeleton"/>
    <property type="evidence" value="ECO:0007669"/>
    <property type="project" value="TreeGrafter"/>
</dbReference>
<dbReference type="Pfam" id="PF03114">
    <property type="entry name" value="BAR"/>
    <property type="match status" value="1"/>
</dbReference>
<dbReference type="PANTHER" id="PTHR47174:SF3">
    <property type="entry name" value="BRIDGING INTEGRATOR 3"/>
    <property type="match status" value="1"/>
</dbReference>
<dbReference type="GO" id="GO:0008289">
    <property type="term" value="F:lipid binding"/>
    <property type="evidence" value="ECO:0007669"/>
    <property type="project" value="TreeGrafter"/>
</dbReference>
<feature type="coiled-coil region" evidence="4">
    <location>
        <begin position="132"/>
        <end position="182"/>
    </location>
</feature>
<organism evidence="7 8">
    <name type="scientific">Strigamia maritima</name>
    <name type="common">European centipede</name>
    <name type="synonym">Geophilus maritimus</name>
    <dbReference type="NCBI Taxonomy" id="126957"/>
    <lineage>
        <taxon>Eukaryota</taxon>
        <taxon>Metazoa</taxon>
        <taxon>Ecdysozoa</taxon>
        <taxon>Arthropoda</taxon>
        <taxon>Myriapoda</taxon>
        <taxon>Chilopoda</taxon>
        <taxon>Pleurostigmophora</taxon>
        <taxon>Geophilomorpha</taxon>
        <taxon>Linotaeniidae</taxon>
        <taxon>Strigamia</taxon>
    </lineage>
</organism>
<evidence type="ECO:0000256" key="4">
    <source>
        <dbReference type="SAM" id="Coils"/>
    </source>
</evidence>
<comment type="subcellular location">
    <subcellularLocation>
        <location evidence="1">Cytoplasm</location>
        <location evidence="1">Cytoskeleton</location>
    </subcellularLocation>
</comment>
<keyword evidence="2" id="KW-0963">Cytoplasm</keyword>
<dbReference type="STRING" id="126957.T1IIW4"/>
<proteinExistence type="predicted"/>
<dbReference type="HOGENOM" id="CLU_090113_1_0_1"/>
<dbReference type="OMA" id="TRFCAYF"/>
<name>T1IIW4_STRMM</name>
<dbReference type="EnsemblMetazoa" id="SMAR000817-RA">
    <property type="protein sequence ID" value="SMAR000817-PA"/>
    <property type="gene ID" value="SMAR000817"/>
</dbReference>
<evidence type="ECO:0000256" key="5">
    <source>
        <dbReference type="SAM" id="MobiDB-lite"/>
    </source>
</evidence>
<dbReference type="PhylomeDB" id="T1IIW4"/>
<protein>
    <recommendedName>
        <fullName evidence="6">BAR domain-containing protein</fullName>
    </recommendedName>
</protein>
<evidence type="ECO:0000259" key="6">
    <source>
        <dbReference type="PROSITE" id="PS51021"/>
    </source>
</evidence>
<reference evidence="8" key="1">
    <citation type="submission" date="2011-05" db="EMBL/GenBank/DDBJ databases">
        <authorList>
            <person name="Richards S.R."/>
            <person name="Qu J."/>
            <person name="Jiang H."/>
            <person name="Jhangiani S.N."/>
            <person name="Agravi P."/>
            <person name="Goodspeed R."/>
            <person name="Gross S."/>
            <person name="Mandapat C."/>
            <person name="Jackson L."/>
            <person name="Mathew T."/>
            <person name="Pu L."/>
            <person name="Thornton R."/>
            <person name="Saada N."/>
            <person name="Wilczek-Boney K.B."/>
            <person name="Lee S."/>
            <person name="Kovar C."/>
            <person name="Wu Y."/>
            <person name="Scherer S.E."/>
            <person name="Worley K.C."/>
            <person name="Muzny D.M."/>
            <person name="Gibbs R."/>
        </authorList>
    </citation>
    <scope>NUCLEOTIDE SEQUENCE</scope>
    <source>
        <strain evidence="8">Brora</strain>
    </source>
</reference>
<dbReference type="InterPro" id="IPR027267">
    <property type="entry name" value="AH/BAR_dom_sf"/>
</dbReference>
<dbReference type="eggNOG" id="KOG3771">
    <property type="taxonomic scope" value="Eukaryota"/>
</dbReference>
<keyword evidence="3" id="KW-0206">Cytoskeleton</keyword>
<evidence type="ECO:0000256" key="2">
    <source>
        <dbReference type="ARBA" id="ARBA00022490"/>
    </source>
</evidence>
<dbReference type="PANTHER" id="PTHR47174">
    <property type="entry name" value="BRIDGING INTEGRATOR 3"/>
    <property type="match status" value="1"/>
</dbReference>
<dbReference type="InterPro" id="IPR004148">
    <property type="entry name" value="BAR_dom"/>
</dbReference>
<dbReference type="GO" id="GO:0006897">
    <property type="term" value="P:endocytosis"/>
    <property type="evidence" value="ECO:0007669"/>
    <property type="project" value="InterPro"/>
</dbReference>
<dbReference type="GO" id="GO:0051666">
    <property type="term" value="P:actin cortical patch localization"/>
    <property type="evidence" value="ECO:0007669"/>
    <property type="project" value="InterPro"/>
</dbReference>
<sequence length="254" mass="29187">MSWNPLKKKALSKQASFPVPPSDSDNDFEKQLQKLKRLDESSKKLYRDFKRCTECLADLAKNEQKLTSNLSASHLCHYDEKLRTLAEDYFSIAKAMDQNTNELILVSQKAVLDPVKKYNNIFVALNTSLKKRDQLSQECQKCQIRLEKQQEKEKTGPNIVKLNQLKKQFEHAQEEASEHTTQLASEIPQFYDSRLDYFNPCLEAFVRCQVENCGRTTHLFSELAKDAPTVPTIKTDTQLQQKLAEIKALSIVAD</sequence>
<dbReference type="GO" id="GO:0005737">
    <property type="term" value="C:cytoplasm"/>
    <property type="evidence" value="ECO:0007669"/>
    <property type="project" value="InterPro"/>
</dbReference>
<accession>T1IIW4</accession>
<feature type="domain" description="BAR" evidence="6">
    <location>
        <begin position="13"/>
        <end position="254"/>
    </location>
</feature>
<evidence type="ECO:0000313" key="7">
    <source>
        <dbReference type="EnsemblMetazoa" id="SMAR000817-PA"/>
    </source>
</evidence>
<feature type="compositionally biased region" description="Basic residues" evidence="5">
    <location>
        <begin position="1"/>
        <end position="11"/>
    </location>
</feature>